<dbReference type="InterPro" id="IPR015946">
    <property type="entry name" value="KH_dom-like_a/b"/>
</dbReference>
<gene>
    <name evidence="2" type="ORF">GCM10008066_24200</name>
</gene>
<dbReference type="InterPro" id="IPR036102">
    <property type="entry name" value="OsmC/Ohrsf"/>
</dbReference>
<dbReference type="Gene3D" id="2.20.25.10">
    <property type="match status" value="1"/>
</dbReference>
<dbReference type="Gene3D" id="3.30.300.20">
    <property type="match status" value="1"/>
</dbReference>
<dbReference type="Proteomes" id="UP000642180">
    <property type="component" value="Unassembled WGS sequence"/>
</dbReference>
<dbReference type="PANTHER" id="PTHR33797:SF2">
    <property type="entry name" value="ORGANIC HYDROPEROXIDE RESISTANCE PROTEIN-LIKE"/>
    <property type="match status" value="1"/>
</dbReference>
<dbReference type="EMBL" id="BMDI01000002">
    <property type="protein sequence ID" value="GGI20472.1"/>
    <property type="molecule type" value="Genomic_DNA"/>
</dbReference>
<accession>A0A8J3F234</accession>
<dbReference type="NCBIfam" id="TIGR03561">
    <property type="entry name" value="organ_hyd_perox"/>
    <property type="match status" value="1"/>
</dbReference>
<organism evidence="2 3">
    <name type="scientific">Oxalicibacterium faecigallinarum</name>
    <dbReference type="NCBI Taxonomy" id="573741"/>
    <lineage>
        <taxon>Bacteria</taxon>
        <taxon>Pseudomonadati</taxon>
        <taxon>Pseudomonadota</taxon>
        <taxon>Betaproteobacteria</taxon>
        <taxon>Burkholderiales</taxon>
        <taxon>Oxalobacteraceae</taxon>
        <taxon>Oxalicibacterium</taxon>
    </lineage>
</organism>
<dbReference type="InterPro" id="IPR003718">
    <property type="entry name" value="OsmC/Ohr_fam"/>
</dbReference>
<sequence>MQVDIGTVPLHVSNFNSKGIEMLVDVKYRTSATATGGREGTTRSDDGRLEAKLSLPKELGGPGGDGTNPEQLFAAGYAACFIGAIKYAGLQLKLKVPAETTVTAKVGIGPHYDGGFGITADLEVSLPGVDEADAQKLIDLAHKTCPYSNATRSNVDVGITLV</sequence>
<comment type="similarity">
    <text evidence="1">Belongs to the OsmC/Ohr family.</text>
</comment>
<evidence type="ECO:0000313" key="3">
    <source>
        <dbReference type="Proteomes" id="UP000642180"/>
    </source>
</evidence>
<comment type="caution">
    <text evidence="2">The sequence shown here is derived from an EMBL/GenBank/DDBJ whole genome shotgun (WGS) entry which is preliminary data.</text>
</comment>
<keyword evidence="3" id="KW-1185">Reference proteome</keyword>
<dbReference type="InterPro" id="IPR019953">
    <property type="entry name" value="OHR"/>
</dbReference>
<dbReference type="AlphaFoldDB" id="A0A8J3F234"/>
<dbReference type="PANTHER" id="PTHR33797">
    <property type="entry name" value="ORGANIC HYDROPEROXIDE RESISTANCE PROTEIN-LIKE"/>
    <property type="match status" value="1"/>
</dbReference>
<evidence type="ECO:0000256" key="1">
    <source>
        <dbReference type="ARBA" id="ARBA00007378"/>
    </source>
</evidence>
<proteinExistence type="inferred from homology"/>
<dbReference type="Pfam" id="PF02566">
    <property type="entry name" value="OsmC"/>
    <property type="match status" value="1"/>
</dbReference>
<name>A0A8J3F234_9BURK</name>
<dbReference type="SUPFAM" id="SSF82784">
    <property type="entry name" value="OsmC-like"/>
    <property type="match status" value="1"/>
</dbReference>
<protein>
    <submittedName>
        <fullName evidence="2">Organic hydroperoxide resistance protein</fullName>
    </submittedName>
</protein>
<reference evidence="3" key="1">
    <citation type="journal article" date="2019" name="Int. J. Syst. Evol. Microbiol.">
        <title>The Global Catalogue of Microorganisms (GCM) 10K type strain sequencing project: providing services to taxonomists for standard genome sequencing and annotation.</title>
        <authorList>
            <consortium name="The Broad Institute Genomics Platform"/>
            <consortium name="The Broad Institute Genome Sequencing Center for Infectious Disease"/>
            <person name="Wu L."/>
            <person name="Ma J."/>
        </authorList>
    </citation>
    <scope>NUCLEOTIDE SEQUENCE [LARGE SCALE GENOMIC DNA]</scope>
    <source>
        <strain evidence="3">CCM 2767</strain>
    </source>
</reference>
<dbReference type="GO" id="GO:0006979">
    <property type="term" value="P:response to oxidative stress"/>
    <property type="evidence" value="ECO:0007669"/>
    <property type="project" value="InterPro"/>
</dbReference>
<evidence type="ECO:0000313" key="2">
    <source>
        <dbReference type="EMBL" id="GGI20472.1"/>
    </source>
</evidence>